<gene>
    <name evidence="1" type="ORF">RirG_015940</name>
</gene>
<evidence type="ECO:0000313" key="2">
    <source>
        <dbReference type="Proteomes" id="UP000022910"/>
    </source>
</evidence>
<dbReference type="EMBL" id="JEMT01009226">
    <property type="protein sequence ID" value="EXX78333.1"/>
    <property type="molecule type" value="Genomic_DNA"/>
</dbReference>
<proteinExistence type="predicted"/>
<reference evidence="1 2" key="1">
    <citation type="submission" date="2014-02" db="EMBL/GenBank/DDBJ databases">
        <title>Single nucleus genome sequencing reveals high similarity among nuclei of an endomycorrhizal fungus.</title>
        <authorList>
            <person name="Lin K."/>
            <person name="Geurts R."/>
            <person name="Zhang Z."/>
            <person name="Limpens E."/>
            <person name="Saunders D.G."/>
            <person name="Mu D."/>
            <person name="Pang E."/>
            <person name="Cao H."/>
            <person name="Cha H."/>
            <person name="Lin T."/>
            <person name="Zhou Q."/>
            <person name="Shang Y."/>
            <person name="Li Y."/>
            <person name="Ivanov S."/>
            <person name="Sharma T."/>
            <person name="Velzen R.V."/>
            <person name="Ruijter N.D."/>
            <person name="Aanen D.K."/>
            <person name="Win J."/>
            <person name="Kamoun S."/>
            <person name="Bisseling T."/>
            <person name="Huang S."/>
        </authorList>
    </citation>
    <scope>NUCLEOTIDE SEQUENCE [LARGE SCALE GENOMIC DNA]</scope>
    <source>
        <strain evidence="2">DAOM197198w</strain>
    </source>
</reference>
<protein>
    <recommendedName>
        <fullName evidence="3">RNase H type-1 domain-containing protein</fullName>
    </recommendedName>
</protein>
<dbReference type="AlphaFoldDB" id="A0A015NG36"/>
<name>A0A015NG36_RHIIW</name>
<evidence type="ECO:0008006" key="3">
    <source>
        <dbReference type="Google" id="ProtNLM"/>
    </source>
</evidence>
<dbReference type="HOGENOM" id="CLU_2050916_0_0_1"/>
<dbReference type="SUPFAM" id="SSF53098">
    <property type="entry name" value="Ribonuclease H-like"/>
    <property type="match status" value="1"/>
</dbReference>
<keyword evidence="2" id="KW-1185">Reference proteome</keyword>
<accession>A0A015NG36</accession>
<dbReference type="InterPro" id="IPR036397">
    <property type="entry name" value="RNaseH_sf"/>
</dbReference>
<dbReference type="Gene3D" id="3.30.420.10">
    <property type="entry name" value="Ribonuclease H-like superfamily/Ribonuclease H"/>
    <property type="match status" value="1"/>
</dbReference>
<dbReference type="GO" id="GO:0003676">
    <property type="term" value="F:nucleic acid binding"/>
    <property type="evidence" value="ECO:0007669"/>
    <property type="project" value="InterPro"/>
</dbReference>
<organism evidence="1 2">
    <name type="scientific">Rhizophagus irregularis (strain DAOM 197198w)</name>
    <name type="common">Glomus intraradices</name>
    <dbReference type="NCBI Taxonomy" id="1432141"/>
    <lineage>
        <taxon>Eukaryota</taxon>
        <taxon>Fungi</taxon>
        <taxon>Fungi incertae sedis</taxon>
        <taxon>Mucoromycota</taxon>
        <taxon>Glomeromycotina</taxon>
        <taxon>Glomeromycetes</taxon>
        <taxon>Glomerales</taxon>
        <taxon>Glomeraceae</taxon>
        <taxon>Rhizophagus</taxon>
    </lineage>
</organism>
<evidence type="ECO:0000313" key="1">
    <source>
        <dbReference type="EMBL" id="EXX78333.1"/>
    </source>
</evidence>
<sequence length="120" mass="13836">MISINILVKHEATDTCIWIKRWIDNLRLKSDLLEARNTLQHRSKVNFYTNAIRNVKSSLFHWLSSIRAELVAILLVLLASPCASTVRMLTDSQAAIQSIDNIQHLSSKKWLKRNTLLKIK</sequence>
<dbReference type="Proteomes" id="UP000022910">
    <property type="component" value="Unassembled WGS sequence"/>
</dbReference>
<comment type="caution">
    <text evidence="1">The sequence shown here is derived from an EMBL/GenBank/DDBJ whole genome shotgun (WGS) entry which is preliminary data.</text>
</comment>
<dbReference type="InterPro" id="IPR012337">
    <property type="entry name" value="RNaseH-like_sf"/>
</dbReference>
<dbReference type="OrthoDB" id="2344502at2759"/>